<accession>A0AAE1DGM3</accession>
<dbReference type="EMBL" id="JAWDGP010003881">
    <property type="protein sequence ID" value="KAK3769832.1"/>
    <property type="molecule type" value="Genomic_DNA"/>
</dbReference>
<dbReference type="AlphaFoldDB" id="A0AAE1DGM3"/>
<comment type="caution">
    <text evidence="1">The sequence shown here is derived from an EMBL/GenBank/DDBJ whole genome shotgun (WGS) entry which is preliminary data.</text>
</comment>
<reference evidence="1" key="1">
    <citation type="journal article" date="2023" name="G3 (Bethesda)">
        <title>A reference genome for the long-term kleptoplast-retaining sea slug Elysia crispata morphotype clarki.</title>
        <authorList>
            <person name="Eastman K.E."/>
            <person name="Pendleton A.L."/>
            <person name="Shaikh M.A."/>
            <person name="Suttiyut T."/>
            <person name="Ogas R."/>
            <person name="Tomko P."/>
            <person name="Gavelis G."/>
            <person name="Widhalm J.R."/>
            <person name="Wisecaver J.H."/>
        </authorList>
    </citation>
    <scope>NUCLEOTIDE SEQUENCE</scope>
    <source>
        <strain evidence="1">ECLA1</strain>
    </source>
</reference>
<dbReference type="Proteomes" id="UP001283361">
    <property type="component" value="Unassembled WGS sequence"/>
</dbReference>
<proteinExistence type="predicted"/>
<gene>
    <name evidence="1" type="ORF">RRG08_028499</name>
</gene>
<keyword evidence="2" id="KW-1185">Reference proteome</keyword>
<organism evidence="1 2">
    <name type="scientific">Elysia crispata</name>
    <name type="common">lettuce slug</name>
    <dbReference type="NCBI Taxonomy" id="231223"/>
    <lineage>
        <taxon>Eukaryota</taxon>
        <taxon>Metazoa</taxon>
        <taxon>Spiralia</taxon>
        <taxon>Lophotrochozoa</taxon>
        <taxon>Mollusca</taxon>
        <taxon>Gastropoda</taxon>
        <taxon>Heterobranchia</taxon>
        <taxon>Euthyneura</taxon>
        <taxon>Panpulmonata</taxon>
        <taxon>Sacoglossa</taxon>
        <taxon>Placobranchoidea</taxon>
        <taxon>Plakobranchidae</taxon>
        <taxon>Elysia</taxon>
    </lineage>
</organism>
<evidence type="ECO:0000313" key="2">
    <source>
        <dbReference type="Proteomes" id="UP001283361"/>
    </source>
</evidence>
<protein>
    <submittedName>
        <fullName evidence="1">Uncharacterized protein</fullName>
    </submittedName>
</protein>
<sequence>MLQVEVVIFMYISIYCMKFICCIKRFVHKQEVCKTIRGLYINKSLHIDKRFVPKQEAYAAIRAGKFSTVYTGKRRKKEIERVSKMLNTRTILALVAFLVGPAFSKWDGLRVTFGRDPTTFFRVQPRTVAAATAQGFVPVNNDNCTASSSYNGRAYVKHGDHSITLLYDVNGFIAGIQAGITTQEFNANNMVYPNPNVRPPFVTDGITNDRFIITAYFTDPSTICSVGRFQSDFDLEGTGSGLWLQTGSYPSNVTRIPMQESQVGAPWVEGRCFPVMGKHYWYNTTKTMDCYDVTPVFLLYNGGQLNAFGWSFPLDLASPNYEHPTAPVFPHFFSVIPDCLYQLPKMSTMHIFLTANPFINNC</sequence>
<name>A0AAE1DGM3_9GAST</name>
<evidence type="ECO:0000313" key="1">
    <source>
        <dbReference type="EMBL" id="KAK3769832.1"/>
    </source>
</evidence>